<organism evidence="1 2">
    <name type="scientific">Trifolium medium</name>
    <dbReference type="NCBI Taxonomy" id="97028"/>
    <lineage>
        <taxon>Eukaryota</taxon>
        <taxon>Viridiplantae</taxon>
        <taxon>Streptophyta</taxon>
        <taxon>Embryophyta</taxon>
        <taxon>Tracheophyta</taxon>
        <taxon>Spermatophyta</taxon>
        <taxon>Magnoliopsida</taxon>
        <taxon>eudicotyledons</taxon>
        <taxon>Gunneridae</taxon>
        <taxon>Pentapetalae</taxon>
        <taxon>rosids</taxon>
        <taxon>fabids</taxon>
        <taxon>Fabales</taxon>
        <taxon>Fabaceae</taxon>
        <taxon>Papilionoideae</taxon>
        <taxon>50 kb inversion clade</taxon>
        <taxon>NPAAA clade</taxon>
        <taxon>Hologalegina</taxon>
        <taxon>IRL clade</taxon>
        <taxon>Trifolieae</taxon>
        <taxon>Trifolium</taxon>
    </lineage>
</organism>
<comment type="caution">
    <text evidence="1">The sequence shown here is derived from an EMBL/GenBank/DDBJ whole genome shotgun (WGS) entry which is preliminary data.</text>
</comment>
<sequence length="25" mass="3080">VDIPDEWEWLQILRKGIQYKVHILS</sequence>
<dbReference type="EMBL" id="LXQA010222217">
    <property type="protein sequence ID" value="MCI35318.1"/>
    <property type="molecule type" value="Genomic_DNA"/>
</dbReference>
<feature type="non-terminal residue" evidence="1">
    <location>
        <position position="1"/>
    </location>
</feature>
<dbReference type="AlphaFoldDB" id="A0A392RFD1"/>
<protein>
    <submittedName>
        <fullName evidence="1">Uncharacterized protein</fullName>
    </submittedName>
</protein>
<evidence type="ECO:0000313" key="2">
    <source>
        <dbReference type="Proteomes" id="UP000265520"/>
    </source>
</evidence>
<keyword evidence="2" id="KW-1185">Reference proteome</keyword>
<evidence type="ECO:0000313" key="1">
    <source>
        <dbReference type="EMBL" id="MCI35318.1"/>
    </source>
</evidence>
<reference evidence="1 2" key="1">
    <citation type="journal article" date="2018" name="Front. Plant Sci.">
        <title>Red Clover (Trifolium pratense) and Zigzag Clover (T. medium) - A Picture of Genomic Similarities and Differences.</title>
        <authorList>
            <person name="Dluhosova J."/>
            <person name="Istvanek J."/>
            <person name="Nedelnik J."/>
            <person name="Repkova J."/>
        </authorList>
    </citation>
    <scope>NUCLEOTIDE SEQUENCE [LARGE SCALE GENOMIC DNA]</scope>
    <source>
        <strain evidence="2">cv. 10/8</strain>
        <tissue evidence="1">Leaf</tissue>
    </source>
</reference>
<dbReference type="Proteomes" id="UP000265520">
    <property type="component" value="Unassembled WGS sequence"/>
</dbReference>
<proteinExistence type="predicted"/>
<accession>A0A392RFD1</accession>
<name>A0A392RFD1_9FABA</name>